<dbReference type="AlphaFoldDB" id="A0A232EUP3"/>
<organism evidence="1 2">
    <name type="scientific">Trichomalopsis sarcophagae</name>
    <dbReference type="NCBI Taxonomy" id="543379"/>
    <lineage>
        <taxon>Eukaryota</taxon>
        <taxon>Metazoa</taxon>
        <taxon>Ecdysozoa</taxon>
        <taxon>Arthropoda</taxon>
        <taxon>Hexapoda</taxon>
        <taxon>Insecta</taxon>
        <taxon>Pterygota</taxon>
        <taxon>Neoptera</taxon>
        <taxon>Endopterygota</taxon>
        <taxon>Hymenoptera</taxon>
        <taxon>Apocrita</taxon>
        <taxon>Proctotrupomorpha</taxon>
        <taxon>Chalcidoidea</taxon>
        <taxon>Pteromalidae</taxon>
        <taxon>Pteromalinae</taxon>
        <taxon>Trichomalopsis</taxon>
    </lineage>
</organism>
<accession>A0A232EUP3</accession>
<evidence type="ECO:0000313" key="2">
    <source>
        <dbReference type="Proteomes" id="UP000215335"/>
    </source>
</evidence>
<gene>
    <name evidence="1" type="ORF">TSAR_002367</name>
</gene>
<proteinExistence type="predicted"/>
<dbReference type="Proteomes" id="UP000215335">
    <property type="component" value="Unassembled WGS sequence"/>
</dbReference>
<keyword evidence="2" id="KW-1185">Reference proteome</keyword>
<evidence type="ECO:0000313" key="1">
    <source>
        <dbReference type="EMBL" id="OXU22079.1"/>
    </source>
</evidence>
<dbReference type="EMBL" id="NNAY01002103">
    <property type="protein sequence ID" value="OXU22079.1"/>
    <property type="molecule type" value="Genomic_DNA"/>
</dbReference>
<reference evidence="1 2" key="1">
    <citation type="journal article" date="2017" name="Curr. Biol.">
        <title>The Evolution of Venom by Co-option of Single-Copy Genes.</title>
        <authorList>
            <person name="Martinson E.O."/>
            <person name="Mrinalini"/>
            <person name="Kelkar Y.D."/>
            <person name="Chang C.H."/>
            <person name="Werren J.H."/>
        </authorList>
    </citation>
    <scope>NUCLEOTIDE SEQUENCE [LARGE SCALE GENOMIC DNA]</scope>
    <source>
        <strain evidence="1 2">Alberta</strain>
        <tissue evidence="1">Whole body</tissue>
    </source>
</reference>
<comment type="caution">
    <text evidence="1">The sequence shown here is derived from an EMBL/GenBank/DDBJ whole genome shotgun (WGS) entry which is preliminary data.</text>
</comment>
<name>A0A232EUP3_9HYME</name>
<sequence>MEAENLIEINNPVRIDCLRYCFGNLIEQEIELTKKEWNEHRTRMQAGRNVTGGIPNELYNLPEKFGARDCHQPLNKQHRFEDIVNIIGKQSIPSTVSEALHLYIH</sequence>
<protein>
    <submittedName>
        <fullName evidence="1">Uncharacterized protein</fullName>
    </submittedName>
</protein>